<dbReference type="InterPro" id="IPR005545">
    <property type="entry name" value="YCII"/>
</dbReference>
<dbReference type="PANTHER" id="PTHR33606:SF3">
    <property type="entry name" value="PROTEIN YCII"/>
    <property type="match status" value="1"/>
</dbReference>
<dbReference type="EMBL" id="JADIXZ010000004">
    <property type="protein sequence ID" value="MBK6300800.1"/>
    <property type="molecule type" value="Genomic_DNA"/>
</dbReference>
<reference evidence="3 4" key="1">
    <citation type="submission" date="2020-10" db="EMBL/GenBank/DDBJ databases">
        <title>Connecting structure to function with the recovery of over 1000 high-quality activated sludge metagenome-assembled genomes encoding full-length rRNA genes using long-read sequencing.</title>
        <authorList>
            <person name="Singleton C.M."/>
            <person name="Petriglieri F."/>
            <person name="Kristensen J.M."/>
            <person name="Kirkegaard R.H."/>
            <person name="Michaelsen T.Y."/>
            <person name="Andersen M.H."/>
            <person name="Karst S.M."/>
            <person name="Dueholm M.S."/>
            <person name="Nielsen P.H."/>
            <person name="Albertsen M."/>
        </authorList>
    </citation>
    <scope>NUCLEOTIDE SEQUENCE [LARGE SCALE GENOMIC DNA]</scope>
    <source>
        <strain evidence="3">AalE_18-Q3-R2-46_BAT3C.188</strain>
    </source>
</reference>
<comment type="caution">
    <text evidence="3">The sequence shown here is derived from an EMBL/GenBank/DDBJ whole genome shotgun (WGS) entry which is preliminary data.</text>
</comment>
<proteinExistence type="inferred from homology"/>
<dbReference type="Proteomes" id="UP000718281">
    <property type="component" value="Unassembled WGS sequence"/>
</dbReference>
<organism evidence="3 4">
    <name type="scientific">Candidatus Phosphoribacter hodrii</name>
    <dbReference type="NCBI Taxonomy" id="2953743"/>
    <lineage>
        <taxon>Bacteria</taxon>
        <taxon>Bacillati</taxon>
        <taxon>Actinomycetota</taxon>
        <taxon>Actinomycetes</taxon>
        <taxon>Micrococcales</taxon>
        <taxon>Dermatophilaceae</taxon>
        <taxon>Candidatus Phosphoribacter</taxon>
    </lineage>
</organism>
<feature type="domain" description="YCII-related" evidence="2">
    <location>
        <begin position="7"/>
        <end position="84"/>
    </location>
</feature>
<comment type="similarity">
    <text evidence="1">Belongs to the YciI family.</text>
</comment>
<evidence type="ECO:0000256" key="1">
    <source>
        <dbReference type="ARBA" id="ARBA00007689"/>
    </source>
</evidence>
<dbReference type="PANTHER" id="PTHR33606">
    <property type="entry name" value="PROTEIN YCII"/>
    <property type="match status" value="1"/>
</dbReference>
<dbReference type="Gene3D" id="3.30.70.1060">
    <property type="entry name" value="Dimeric alpha+beta barrel"/>
    <property type="match status" value="1"/>
</dbReference>
<protein>
    <recommendedName>
        <fullName evidence="2">YCII-related domain-containing protein</fullName>
    </recommendedName>
</protein>
<evidence type="ECO:0000313" key="3">
    <source>
        <dbReference type="EMBL" id="MBK6300800.1"/>
    </source>
</evidence>
<gene>
    <name evidence="3" type="ORF">IPF40_07015</name>
</gene>
<name>A0A935CDU5_9MICO</name>
<accession>A0A935CDU5</accession>
<dbReference type="InterPro" id="IPR051807">
    <property type="entry name" value="Sec-metab_biosynth-assoc"/>
</dbReference>
<evidence type="ECO:0000313" key="4">
    <source>
        <dbReference type="Proteomes" id="UP000718281"/>
    </source>
</evidence>
<dbReference type="InterPro" id="IPR011008">
    <property type="entry name" value="Dimeric_a/b-barrel"/>
</dbReference>
<dbReference type="SUPFAM" id="SSF54909">
    <property type="entry name" value="Dimeric alpha+beta barrel"/>
    <property type="match status" value="1"/>
</dbReference>
<dbReference type="Pfam" id="PF03795">
    <property type="entry name" value="YCII"/>
    <property type="match status" value="1"/>
</dbReference>
<sequence length="90" mass="9609">MSHWVLEYRYADPDARARVRPDHLAYMNGLHEDGRVVMGGPVGDGGGALVVLRVDSEDEVRAIIAADPYTAAGVGADHVVRPWTVAIGGN</sequence>
<evidence type="ECO:0000259" key="2">
    <source>
        <dbReference type="Pfam" id="PF03795"/>
    </source>
</evidence>
<dbReference type="AlphaFoldDB" id="A0A935CDU5"/>